<organism evidence="2 3">
    <name type="scientific">Macrostomum lignano</name>
    <dbReference type="NCBI Taxonomy" id="282301"/>
    <lineage>
        <taxon>Eukaryota</taxon>
        <taxon>Metazoa</taxon>
        <taxon>Spiralia</taxon>
        <taxon>Lophotrochozoa</taxon>
        <taxon>Platyhelminthes</taxon>
        <taxon>Rhabditophora</taxon>
        <taxon>Macrostomorpha</taxon>
        <taxon>Macrostomida</taxon>
        <taxon>Macrostomidae</taxon>
        <taxon>Macrostomum</taxon>
    </lineage>
</organism>
<dbReference type="Proteomes" id="UP000095280">
    <property type="component" value="Unplaced"/>
</dbReference>
<accession>A0A1I8G6C3</accession>
<dbReference type="Pfam" id="PF01822">
    <property type="entry name" value="WSC"/>
    <property type="match status" value="1"/>
</dbReference>
<sequence length="175" mass="18516">VDYAINSGQMTHELCSSACALGGFRFAALQAIRWCYCGNSYGSLGAAPYWECGHVCSGNSGQNCGGEFRNRVLRLSYTGSSEDACMNRNVFVPGNRTFVELSFPDAPAFRTLQCAGLPECLYRCRSGCQGGDLSASCSACATCWSSLRSRPRSAAPAAATSLSAAECECDRCSCG</sequence>
<feature type="domain" description="WSC" evidence="1">
    <location>
        <begin position="1"/>
        <end position="76"/>
    </location>
</feature>
<evidence type="ECO:0000313" key="2">
    <source>
        <dbReference type="Proteomes" id="UP000095280"/>
    </source>
</evidence>
<keyword evidence="2" id="KW-1185">Reference proteome</keyword>
<evidence type="ECO:0000313" key="3">
    <source>
        <dbReference type="WBParaSite" id="maker-uti_cns_0000914-snap-gene-0.11-mRNA-1"/>
    </source>
</evidence>
<dbReference type="WBParaSite" id="maker-uti_cns_0000914-snap-gene-0.11-mRNA-1">
    <property type="protein sequence ID" value="maker-uti_cns_0000914-snap-gene-0.11-mRNA-1"/>
    <property type="gene ID" value="maker-uti_cns_0000914-snap-gene-0.11"/>
</dbReference>
<dbReference type="AlphaFoldDB" id="A0A1I8G6C3"/>
<reference evidence="3" key="1">
    <citation type="submission" date="2016-11" db="UniProtKB">
        <authorList>
            <consortium name="WormBaseParasite"/>
        </authorList>
    </citation>
    <scope>IDENTIFICATION</scope>
</reference>
<evidence type="ECO:0000259" key="1">
    <source>
        <dbReference type="PROSITE" id="PS51212"/>
    </source>
</evidence>
<name>A0A1I8G6C3_9PLAT</name>
<dbReference type="InterPro" id="IPR002889">
    <property type="entry name" value="WSC_carb-bd"/>
</dbReference>
<protein>
    <submittedName>
        <fullName evidence="3">WSC domain-containing protein</fullName>
    </submittedName>
</protein>
<dbReference type="PROSITE" id="PS51212">
    <property type="entry name" value="WSC"/>
    <property type="match status" value="1"/>
</dbReference>
<proteinExistence type="predicted"/>
<dbReference type="SMART" id="SM00321">
    <property type="entry name" value="WSC"/>
    <property type="match status" value="1"/>
</dbReference>